<accession>A0A3N4GEI8</accession>
<evidence type="ECO:0000256" key="9">
    <source>
        <dbReference type="RuleBase" id="RU004016"/>
    </source>
</evidence>
<dbReference type="InterPro" id="IPR001967">
    <property type="entry name" value="Peptidase_S11_N"/>
</dbReference>
<dbReference type="GO" id="GO:0009002">
    <property type="term" value="F:serine-type D-Ala-D-Ala carboxypeptidase activity"/>
    <property type="evidence" value="ECO:0007669"/>
    <property type="project" value="InterPro"/>
</dbReference>
<dbReference type="GO" id="GO:0006508">
    <property type="term" value="P:proteolysis"/>
    <property type="evidence" value="ECO:0007669"/>
    <property type="project" value="InterPro"/>
</dbReference>
<keyword evidence="3" id="KW-0378">Hydrolase</keyword>
<reference evidence="12 13" key="1">
    <citation type="submission" date="2018-11" db="EMBL/GenBank/DDBJ databases">
        <title>Aerococcus sp. SJQ22, whole genome shotgun sequence.</title>
        <authorList>
            <person name="Sun L."/>
            <person name="Gao X."/>
            <person name="Chen W."/>
            <person name="Huang K."/>
        </authorList>
    </citation>
    <scope>NUCLEOTIDE SEQUENCE [LARGE SCALE GENOMIC DNA]</scope>
    <source>
        <strain evidence="12 13">SJQ22</strain>
    </source>
</reference>
<feature type="active site" description="Proton acceptor" evidence="7">
    <location>
        <position position="93"/>
    </location>
</feature>
<dbReference type="PANTHER" id="PTHR21581">
    <property type="entry name" value="D-ALANYL-D-ALANINE CARBOXYPEPTIDASE"/>
    <property type="match status" value="1"/>
</dbReference>
<gene>
    <name evidence="12" type="ORF">EF384_05065</name>
</gene>
<dbReference type="RefSeq" id="WP_123779891.1">
    <property type="nucleotide sequence ID" value="NZ_RKMG01000012.1"/>
</dbReference>
<dbReference type="GO" id="GO:0071555">
    <property type="term" value="P:cell wall organization"/>
    <property type="evidence" value="ECO:0007669"/>
    <property type="project" value="UniProtKB-KW"/>
</dbReference>
<dbReference type="SUPFAM" id="SSF56601">
    <property type="entry name" value="beta-lactamase/transpeptidase-like"/>
    <property type="match status" value="1"/>
</dbReference>
<keyword evidence="4" id="KW-0133">Cell shape</keyword>
<dbReference type="GO" id="GO:0009252">
    <property type="term" value="P:peptidoglycan biosynthetic process"/>
    <property type="evidence" value="ECO:0007669"/>
    <property type="project" value="UniProtKB-KW"/>
</dbReference>
<feature type="chain" id="PRO_5018336110" evidence="10">
    <location>
        <begin position="31"/>
        <end position="471"/>
    </location>
</feature>
<dbReference type="InterPro" id="IPR018044">
    <property type="entry name" value="Peptidase_S11"/>
</dbReference>
<feature type="active site" description="Acyl-ester intermediate" evidence="7">
    <location>
        <position position="90"/>
    </location>
</feature>
<dbReference type="Pfam" id="PF00768">
    <property type="entry name" value="Peptidase_S11"/>
    <property type="match status" value="1"/>
</dbReference>
<evidence type="ECO:0000256" key="7">
    <source>
        <dbReference type="PIRSR" id="PIRSR618044-1"/>
    </source>
</evidence>
<keyword evidence="6" id="KW-0961">Cell wall biogenesis/degradation</keyword>
<dbReference type="PANTHER" id="PTHR21581:SF6">
    <property type="entry name" value="TRAFFICKING PROTEIN PARTICLE COMPLEX SUBUNIT 12"/>
    <property type="match status" value="1"/>
</dbReference>
<dbReference type="AlphaFoldDB" id="A0A3N4GEI8"/>
<keyword evidence="12" id="KW-0121">Carboxypeptidase</keyword>
<protein>
    <submittedName>
        <fullName evidence="12">D-alanyl-D-alanine carboxypeptidase</fullName>
    </submittedName>
</protein>
<evidence type="ECO:0000259" key="11">
    <source>
        <dbReference type="Pfam" id="PF00768"/>
    </source>
</evidence>
<evidence type="ECO:0000256" key="1">
    <source>
        <dbReference type="ARBA" id="ARBA00007164"/>
    </source>
</evidence>
<dbReference type="EMBL" id="RKMG01000012">
    <property type="protein sequence ID" value="RPA60625.1"/>
    <property type="molecule type" value="Genomic_DNA"/>
</dbReference>
<dbReference type="PRINTS" id="PR00725">
    <property type="entry name" value="DADACBPTASE1"/>
</dbReference>
<dbReference type="OrthoDB" id="9791132at2"/>
<proteinExistence type="inferred from homology"/>
<dbReference type="GO" id="GO:0008360">
    <property type="term" value="P:regulation of cell shape"/>
    <property type="evidence" value="ECO:0007669"/>
    <property type="project" value="UniProtKB-KW"/>
</dbReference>
<evidence type="ECO:0000256" key="8">
    <source>
        <dbReference type="PIRSR" id="PIRSR618044-2"/>
    </source>
</evidence>
<evidence type="ECO:0000313" key="12">
    <source>
        <dbReference type="EMBL" id="RPA60625.1"/>
    </source>
</evidence>
<dbReference type="Gene3D" id="3.40.710.10">
    <property type="entry name" value="DD-peptidase/beta-lactamase superfamily"/>
    <property type="match status" value="1"/>
</dbReference>
<feature type="signal peptide" evidence="10">
    <location>
        <begin position="1"/>
        <end position="30"/>
    </location>
</feature>
<name>A0A3N4GEI8_9LACT</name>
<evidence type="ECO:0000256" key="2">
    <source>
        <dbReference type="ARBA" id="ARBA00022729"/>
    </source>
</evidence>
<feature type="active site" evidence="7">
    <location>
        <position position="155"/>
    </location>
</feature>
<evidence type="ECO:0000256" key="3">
    <source>
        <dbReference type="ARBA" id="ARBA00022801"/>
    </source>
</evidence>
<evidence type="ECO:0000256" key="6">
    <source>
        <dbReference type="ARBA" id="ARBA00023316"/>
    </source>
</evidence>
<feature type="domain" description="Peptidase S11 D-alanyl-D-alanine carboxypeptidase A N-terminal" evidence="11">
    <location>
        <begin position="64"/>
        <end position="312"/>
    </location>
</feature>
<keyword evidence="2 10" id="KW-0732">Signal</keyword>
<evidence type="ECO:0000313" key="13">
    <source>
        <dbReference type="Proteomes" id="UP000273977"/>
    </source>
</evidence>
<keyword evidence="13" id="KW-1185">Reference proteome</keyword>
<keyword evidence="5" id="KW-0573">Peptidoglycan synthesis</keyword>
<dbReference type="Proteomes" id="UP000273977">
    <property type="component" value="Unassembled WGS sequence"/>
</dbReference>
<evidence type="ECO:0000256" key="10">
    <source>
        <dbReference type="SAM" id="SignalP"/>
    </source>
</evidence>
<keyword evidence="12" id="KW-0645">Protease</keyword>
<sequence length="471" mass="50371">MKNNWTKMLTIFLVALIGVNLTILPTTALATGAGTVDASSSTTDDGTVESFSTQISENIGLGVDAAMAIDSETGQILFDQNGATLHGIASLTKLISLFVVYDEIAAGNLTLDTKIPVSAEVAALSTTAGLSNVPLVESTDYYTVDNLIDAAIIGSGNAAVVAMAEYISGSELAFVEKMGEKLNALGIKDFELYTASGLAGAWLTTTDGSASPYTMDQENSMQARDILFVAREIVNQYPDVLERSNITSKTFNVTDTETVTLENTNLFLPGNTYERSDVSGLKTGTETLAGRCIIIMSQIDGHDVMLVTLGADSEAQRYEDTGNLLTALQENLAWTTLYGEGATWLNAEDTTIYQGAVEGVDLQYAKTNAMFLPVDYDLDSHLVSTYDAAFQYDAEGKLSLSAPLSVDESINTFNTTVDFDETLFNQLDLSNAIVPAENVEKVSIVVQVARIMEDLFSGWMSDLQGIMGGSN</sequence>
<comment type="caution">
    <text evidence="12">The sequence shown here is derived from an EMBL/GenBank/DDBJ whole genome shotgun (WGS) entry which is preliminary data.</text>
</comment>
<evidence type="ECO:0000256" key="4">
    <source>
        <dbReference type="ARBA" id="ARBA00022960"/>
    </source>
</evidence>
<comment type="similarity">
    <text evidence="1 9">Belongs to the peptidase S11 family.</text>
</comment>
<evidence type="ECO:0000256" key="5">
    <source>
        <dbReference type="ARBA" id="ARBA00022984"/>
    </source>
</evidence>
<dbReference type="InterPro" id="IPR012338">
    <property type="entry name" value="Beta-lactam/transpept-like"/>
</dbReference>
<organism evidence="12 13">
    <name type="scientific">Aerococcus agrisoli</name>
    <dbReference type="NCBI Taxonomy" id="2487350"/>
    <lineage>
        <taxon>Bacteria</taxon>
        <taxon>Bacillati</taxon>
        <taxon>Bacillota</taxon>
        <taxon>Bacilli</taxon>
        <taxon>Lactobacillales</taxon>
        <taxon>Aerococcaceae</taxon>
        <taxon>Aerococcus</taxon>
    </lineage>
</organism>
<feature type="binding site" evidence="8">
    <location>
        <position position="282"/>
    </location>
    <ligand>
        <name>substrate</name>
    </ligand>
</feature>